<evidence type="ECO:0000256" key="1">
    <source>
        <dbReference type="SAM" id="MobiDB-lite"/>
    </source>
</evidence>
<feature type="compositionally biased region" description="Basic and acidic residues" evidence="1">
    <location>
        <begin position="725"/>
        <end position="740"/>
    </location>
</feature>
<feature type="region of interest" description="Disordered" evidence="1">
    <location>
        <begin position="564"/>
        <end position="588"/>
    </location>
</feature>
<keyword evidence="2" id="KW-0472">Membrane</keyword>
<keyword evidence="2" id="KW-0812">Transmembrane</keyword>
<feature type="compositionally biased region" description="Polar residues" evidence="1">
    <location>
        <begin position="571"/>
        <end position="582"/>
    </location>
</feature>
<reference evidence="4" key="1">
    <citation type="submission" date="2022-07" db="EMBL/GenBank/DDBJ databases">
        <title>Draft genome sequence of Zalerion maritima ATCC 34329, a (micro)plastics degrading marine fungus.</title>
        <authorList>
            <person name="Paco A."/>
            <person name="Goncalves M.F.M."/>
            <person name="Rocha-Santos T.A.P."/>
            <person name="Alves A."/>
        </authorList>
    </citation>
    <scope>NUCLEOTIDE SEQUENCE</scope>
    <source>
        <strain evidence="4">ATCC 34329</strain>
    </source>
</reference>
<organism evidence="4 5">
    <name type="scientific">Zalerion maritima</name>
    <dbReference type="NCBI Taxonomy" id="339359"/>
    <lineage>
        <taxon>Eukaryota</taxon>
        <taxon>Fungi</taxon>
        <taxon>Dikarya</taxon>
        <taxon>Ascomycota</taxon>
        <taxon>Pezizomycotina</taxon>
        <taxon>Sordariomycetes</taxon>
        <taxon>Lulworthiomycetidae</taxon>
        <taxon>Lulworthiales</taxon>
        <taxon>Lulworthiaceae</taxon>
        <taxon>Zalerion</taxon>
    </lineage>
</organism>
<dbReference type="InterPro" id="IPR051176">
    <property type="entry name" value="Cent_Immune-Sig_Mod"/>
</dbReference>
<feature type="transmembrane region" description="Helical" evidence="2">
    <location>
        <begin position="809"/>
        <end position="831"/>
    </location>
</feature>
<feature type="compositionally biased region" description="Basic and acidic residues" evidence="1">
    <location>
        <begin position="641"/>
        <end position="654"/>
    </location>
</feature>
<feature type="compositionally biased region" description="Polar residues" evidence="1">
    <location>
        <begin position="699"/>
        <end position="710"/>
    </location>
</feature>
<comment type="caution">
    <text evidence="4">The sequence shown here is derived from an EMBL/GenBank/DDBJ whole genome shotgun (WGS) entry which is preliminary data.</text>
</comment>
<feature type="compositionally biased region" description="Acidic residues" evidence="1">
    <location>
        <begin position="423"/>
        <end position="433"/>
    </location>
</feature>
<feature type="region of interest" description="Disordered" evidence="1">
    <location>
        <begin position="100"/>
        <end position="119"/>
    </location>
</feature>
<dbReference type="Pfam" id="PF00498">
    <property type="entry name" value="FHA"/>
    <property type="match status" value="1"/>
</dbReference>
<dbReference type="PROSITE" id="PS50006">
    <property type="entry name" value="FHA_DOMAIN"/>
    <property type="match status" value="1"/>
</dbReference>
<dbReference type="Gene3D" id="2.60.200.20">
    <property type="match status" value="1"/>
</dbReference>
<accession>A0AAD5RJN0</accession>
<evidence type="ECO:0000259" key="3">
    <source>
        <dbReference type="PROSITE" id="PS50006"/>
    </source>
</evidence>
<feature type="domain" description="FHA" evidence="3">
    <location>
        <begin position="47"/>
        <end position="108"/>
    </location>
</feature>
<feature type="compositionally biased region" description="Acidic residues" evidence="1">
    <location>
        <begin position="674"/>
        <end position="694"/>
    </location>
</feature>
<feature type="compositionally biased region" description="Acidic residues" evidence="1">
    <location>
        <begin position="373"/>
        <end position="391"/>
    </location>
</feature>
<evidence type="ECO:0000313" key="4">
    <source>
        <dbReference type="EMBL" id="KAJ2895940.1"/>
    </source>
</evidence>
<feature type="region of interest" description="Disordered" evidence="1">
    <location>
        <begin position="371"/>
        <end position="395"/>
    </location>
</feature>
<protein>
    <recommendedName>
        <fullName evidence="3">FHA domain-containing protein</fullName>
    </recommendedName>
</protein>
<keyword evidence="2" id="KW-1133">Transmembrane helix</keyword>
<sequence>MSSMPEDKKEGIQPSLSAIVSLEVISPPSTFRISKRTIILDSERPVMNLGRSSKVPAKGCTPEVGNGWFDSPVMSRDHAILSIDIPKKRVLLTDTGSLHGTHVDHQKLDKGDPKPLSDSDKIRFGVQISRSSETFPPCYIASRIQWKEDSSQPQQYEARPCIYRVPDESDNDNDSCSGESESMEEYSHTQPLPPTLRMTPTMIMVAKPCSDSITKVDGPSKAVTAIDLTGDTEHESIDLTGDAEHESEVFSENEMQIETPESPIDNRDAKDIPSPSHHDSGERSSFAANIGPPMSPIRQPIIDLDQRPDVLDVTDTEANLLPLESRSSGPVNTAEGLAADAVQRIWGSAEYSDESDGMYTSEDIREEDLSVMGDEDDDMFEGESDGDEIRDDDEHSINMSSVNSIMEEHDWDASTNSESCSGNEEEDSEEDDVPLSPPMPEGPFSIPKIFIDQARIMGTRCEAPGPNNGSLDRRFPSPSDAVMPKPIRYHTHTEKNLLNLNLGERAGKAAYFAAREINGRRFLAGEDGPSNTGNSHREVNLPSIADLEQNRFGPPDFPPLMVNEFPRPASQDRSGTLGSQESLAPPADGVRTFSSLVFPSNDLATVSIMGDSMSPQDSNVTARRTYVGINELVDGFSQNEACKEASPEPPEMKEPSPMNRRAPSFAQMMTSRPDEEDSSDDVEMSQDTQEDEPVVPESNAMSLQDESPVTEQKRVSHVAGIGSKRRIDEISQESGEDRDWAAQTDVSLKSLPCTSVLSLDSPAQLPTSPALHTPEKDVSLNATTGPTPPATPDSNERPAKRRRQVAETLGIAAIGALSASIGIFATLVATAPSF</sequence>
<name>A0AAD5RJN0_9PEZI</name>
<feature type="region of interest" description="Disordered" evidence="1">
    <location>
        <begin position="638"/>
        <end position="741"/>
    </location>
</feature>
<dbReference type="PANTHER" id="PTHR15715:SF48">
    <property type="entry name" value="FHA DOMAIN-CONTAINING PROTEIN"/>
    <property type="match status" value="1"/>
</dbReference>
<dbReference type="SUPFAM" id="SSF49879">
    <property type="entry name" value="SMAD/FHA domain"/>
    <property type="match status" value="1"/>
</dbReference>
<dbReference type="PANTHER" id="PTHR15715">
    <property type="entry name" value="CENTROSOMAL PROTEIN OF 170 KDA"/>
    <property type="match status" value="1"/>
</dbReference>
<dbReference type="InterPro" id="IPR008984">
    <property type="entry name" value="SMAD_FHA_dom_sf"/>
</dbReference>
<gene>
    <name evidence="4" type="ORF">MKZ38_006022</name>
</gene>
<feature type="region of interest" description="Disordered" evidence="1">
    <location>
        <begin position="408"/>
        <end position="442"/>
    </location>
</feature>
<dbReference type="EMBL" id="JAKWBI020000366">
    <property type="protein sequence ID" value="KAJ2895940.1"/>
    <property type="molecule type" value="Genomic_DNA"/>
</dbReference>
<feature type="compositionally biased region" description="Basic and acidic residues" evidence="1">
    <location>
        <begin position="101"/>
        <end position="119"/>
    </location>
</feature>
<feature type="region of interest" description="Disordered" evidence="1">
    <location>
        <begin position="162"/>
        <end position="196"/>
    </location>
</feature>
<evidence type="ECO:0000256" key="2">
    <source>
        <dbReference type="SAM" id="Phobius"/>
    </source>
</evidence>
<dbReference type="AlphaFoldDB" id="A0AAD5RJN0"/>
<feature type="compositionally biased region" description="Basic and acidic residues" evidence="1">
    <location>
        <begin position="264"/>
        <end position="282"/>
    </location>
</feature>
<dbReference type="Proteomes" id="UP001201980">
    <property type="component" value="Unassembled WGS sequence"/>
</dbReference>
<dbReference type="GO" id="GO:0005737">
    <property type="term" value="C:cytoplasm"/>
    <property type="evidence" value="ECO:0007669"/>
    <property type="project" value="TreeGrafter"/>
</dbReference>
<dbReference type="InterPro" id="IPR000253">
    <property type="entry name" value="FHA_dom"/>
</dbReference>
<keyword evidence="5" id="KW-1185">Reference proteome</keyword>
<evidence type="ECO:0000313" key="5">
    <source>
        <dbReference type="Proteomes" id="UP001201980"/>
    </source>
</evidence>
<feature type="region of interest" description="Disordered" evidence="1">
    <location>
        <begin position="243"/>
        <end position="297"/>
    </location>
</feature>
<proteinExistence type="predicted"/>
<feature type="region of interest" description="Disordered" evidence="1">
    <location>
        <begin position="760"/>
        <end position="803"/>
    </location>
</feature>